<dbReference type="AlphaFoldDB" id="A0A928ZA86"/>
<evidence type="ECO:0000313" key="2">
    <source>
        <dbReference type="Proteomes" id="UP000621799"/>
    </source>
</evidence>
<evidence type="ECO:0000313" key="1">
    <source>
        <dbReference type="EMBL" id="MBE9042579.1"/>
    </source>
</evidence>
<dbReference type="NCBIfam" id="NF038133">
    <property type="entry name" value="choice_anch_L"/>
    <property type="match status" value="1"/>
</dbReference>
<dbReference type="EMBL" id="JADEXN010000387">
    <property type="protein sequence ID" value="MBE9042579.1"/>
    <property type="molecule type" value="Genomic_DNA"/>
</dbReference>
<dbReference type="RefSeq" id="WP_264322737.1">
    <property type="nucleotide sequence ID" value="NZ_JADEXN010000387.1"/>
</dbReference>
<dbReference type="InterPro" id="IPR049804">
    <property type="entry name" value="Choice_anch_L"/>
</dbReference>
<keyword evidence="2" id="KW-1185">Reference proteome</keyword>
<comment type="caution">
    <text evidence="1">The sequence shown here is derived from an EMBL/GenBank/DDBJ whole genome shotgun (WGS) entry which is preliminary data.</text>
</comment>
<sequence length="299" mass="32120">MKFLDRAITPLAVTTTLLATTVSLPSRAFTIAKNSNSDDLLSALLGDTTGLSNFSASISGDSRSFGLFEGDPFNLESGVILSTGIVDRVSGENRGNNDFISGSDLSADLKQPGNDKNSFDLAQLDITFEADSTVEMLFFQYVFGSEEFVEFGGDKFNDSFELLLNGENLARLSDGQDVTINNLVPQPEPDFFHPDYIDNPIGENTKTKLDGYTQVLTFEGALAQNSQNTLSIRIKDVSDAVLDSAVLIKSGSVSTAVPKAVTKAIPSRASKSTSVPEPTFAWGLGLLVIFSGMWKGKEK</sequence>
<proteinExistence type="predicted"/>
<protein>
    <submittedName>
        <fullName evidence="1">Choice-of-anchor L domain-containing protein</fullName>
    </submittedName>
</protein>
<dbReference type="Proteomes" id="UP000621799">
    <property type="component" value="Unassembled WGS sequence"/>
</dbReference>
<accession>A0A928ZA86</accession>
<reference evidence="1" key="1">
    <citation type="submission" date="2020-10" db="EMBL/GenBank/DDBJ databases">
        <authorList>
            <person name="Castelo-Branco R."/>
            <person name="Eusebio N."/>
            <person name="Adriana R."/>
            <person name="Vieira A."/>
            <person name="Brugerolle De Fraissinette N."/>
            <person name="Rezende De Castro R."/>
            <person name="Schneider M.P."/>
            <person name="Vasconcelos V."/>
            <person name="Leao P.N."/>
        </authorList>
    </citation>
    <scope>NUCLEOTIDE SEQUENCE</scope>
    <source>
        <strain evidence="1">LEGE 11467</strain>
    </source>
</reference>
<organism evidence="1 2">
    <name type="scientific">Zarconia navalis LEGE 11467</name>
    <dbReference type="NCBI Taxonomy" id="1828826"/>
    <lineage>
        <taxon>Bacteria</taxon>
        <taxon>Bacillati</taxon>
        <taxon>Cyanobacteriota</taxon>
        <taxon>Cyanophyceae</taxon>
        <taxon>Oscillatoriophycideae</taxon>
        <taxon>Oscillatoriales</taxon>
        <taxon>Oscillatoriales incertae sedis</taxon>
        <taxon>Zarconia</taxon>
        <taxon>Zarconia navalis</taxon>
    </lineage>
</organism>
<name>A0A928ZA86_9CYAN</name>
<gene>
    <name evidence="1" type="ORF">IQ235_17560</name>
</gene>